<dbReference type="EMBL" id="CABIKO010000011">
    <property type="protein sequence ID" value="VVA14561.1"/>
    <property type="molecule type" value="Genomic_DNA"/>
</dbReference>
<feature type="domain" description="Protein kinase" evidence="6">
    <location>
        <begin position="58"/>
        <end position="334"/>
    </location>
</feature>
<evidence type="ECO:0000256" key="1">
    <source>
        <dbReference type="ARBA" id="ARBA00022679"/>
    </source>
</evidence>
<proteinExistence type="predicted"/>
<reference evidence="8" key="1">
    <citation type="journal article" date="2020" name="Plant J.">
        <title>Transposons played a major role in the diversification between the closely related almond and peach genomes: results from the almond genome sequence.</title>
        <authorList>
            <person name="Alioto T."/>
            <person name="Alexiou K.G."/>
            <person name="Bardil A."/>
            <person name="Barteri F."/>
            <person name="Castanera R."/>
            <person name="Cruz F."/>
            <person name="Dhingra A."/>
            <person name="Duval H."/>
            <person name="Fernandez I Marti A."/>
            <person name="Frias L."/>
            <person name="Galan B."/>
            <person name="Garcia J.L."/>
            <person name="Howad W."/>
            <person name="Gomez-Garrido J."/>
            <person name="Gut M."/>
            <person name="Julca I."/>
            <person name="Morata J."/>
            <person name="Puigdomenech P."/>
            <person name="Ribeca P."/>
            <person name="Rubio Cabetas M.J."/>
            <person name="Vlasova A."/>
            <person name="Wirthensohn M."/>
            <person name="Garcia-Mas J."/>
            <person name="Gabaldon T."/>
            <person name="Casacuberta J.M."/>
            <person name="Arus P."/>
        </authorList>
    </citation>
    <scope>NUCLEOTIDE SEQUENCE [LARGE SCALE GENOMIC DNA]</scope>
    <source>
        <strain evidence="8">cv. Texas</strain>
    </source>
</reference>
<evidence type="ECO:0000256" key="2">
    <source>
        <dbReference type="ARBA" id="ARBA00022741"/>
    </source>
</evidence>
<dbReference type="PANTHER" id="PTHR47973">
    <property type="entry name" value="CYSTEINE-RICH RECEPTOR-LIKE PROTEIN KINASE 3"/>
    <property type="match status" value="1"/>
</dbReference>
<feature type="compositionally biased region" description="Low complexity" evidence="5">
    <location>
        <begin position="354"/>
        <end position="386"/>
    </location>
</feature>
<dbReference type="InterPro" id="IPR011009">
    <property type="entry name" value="Kinase-like_dom_sf"/>
</dbReference>
<dbReference type="GO" id="GO:0005524">
    <property type="term" value="F:ATP binding"/>
    <property type="evidence" value="ECO:0007669"/>
    <property type="project" value="UniProtKB-KW"/>
</dbReference>
<keyword evidence="3" id="KW-0418">Kinase</keyword>
<evidence type="ECO:0000313" key="7">
    <source>
        <dbReference type="EMBL" id="VVA14561.1"/>
    </source>
</evidence>
<keyword evidence="1" id="KW-0808">Transferase</keyword>
<keyword evidence="2" id="KW-0547">Nucleotide-binding</keyword>
<dbReference type="Gramene" id="VVA14561">
    <property type="protein sequence ID" value="VVA14561"/>
    <property type="gene ID" value="Prudul26B023047"/>
</dbReference>
<name>A0A5E4EIX5_PRUDU</name>
<dbReference type="InterPro" id="IPR001245">
    <property type="entry name" value="Ser-Thr/Tyr_kinase_cat_dom"/>
</dbReference>
<dbReference type="FunCoup" id="A0A5E4EIX5">
    <property type="interactions" value="171"/>
</dbReference>
<dbReference type="PROSITE" id="PS00108">
    <property type="entry name" value="PROTEIN_KINASE_ST"/>
    <property type="match status" value="1"/>
</dbReference>
<dbReference type="Gene3D" id="3.30.200.20">
    <property type="entry name" value="Phosphorylase Kinase, domain 1"/>
    <property type="match status" value="1"/>
</dbReference>
<evidence type="ECO:0000256" key="4">
    <source>
        <dbReference type="ARBA" id="ARBA00022840"/>
    </source>
</evidence>
<dbReference type="Gene3D" id="1.10.510.10">
    <property type="entry name" value="Transferase(Phosphotransferase) domain 1"/>
    <property type="match status" value="1"/>
</dbReference>
<dbReference type="AlphaFoldDB" id="A0A5E4EIX5"/>
<feature type="region of interest" description="Disordered" evidence="5">
    <location>
        <begin position="334"/>
        <end position="400"/>
    </location>
</feature>
<dbReference type="InterPro" id="IPR052059">
    <property type="entry name" value="CR_Ser/Thr_kinase"/>
</dbReference>
<dbReference type="Proteomes" id="UP000327085">
    <property type="component" value="Chromosome 1"/>
</dbReference>
<evidence type="ECO:0000313" key="8">
    <source>
        <dbReference type="Proteomes" id="UP000327085"/>
    </source>
</evidence>
<accession>A0A5E4EIX5</accession>
<dbReference type="GO" id="GO:0004672">
    <property type="term" value="F:protein kinase activity"/>
    <property type="evidence" value="ECO:0007669"/>
    <property type="project" value="InterPro"/>
</dbReference>
<dbReference type="CDD" id="cd14066">
    <property type="entry name" value="STKc_IRAK"/>
    <property type="match status" value="1"/>
</dbReference>
<protein>
    <submittedName>
        <fullName evidence="7">PREDICTED: cysteine-rich</fullName>
    </submittedName>
</protein>
<dbReference type="FunFam" id="1.10.510.10:FF:000581">
    <property type="entry name" value="Cysteine-rich receptor-like protein kinase 10"/>
    <property type="match status" value="1"/>
</dbReference>
<organism evidence="7 8">
    <name type="scientific">Prunus dulcis</name>
    <name type="common">Almond</name>
    <name type="synonym">Amygdalus dulcis</name>
    <dbReference type="NCBI Taxonomy" id="3755"/>
    <lineage>
        <taxon>Eukaryota</taxon>
        <taxon>Viridiplantae</taxon>
        <taxon>Streptophyta</taxon>
        <taxon>Embryophyta</taxon>
        <taxon>Tracheophyta</taxon>
        <taxon>Spermatophyta</taxon>
        <taxon>Magnoliopsida</taxon>
        <taxon>eudicotyledons</taxon>
        <taxon>Gunneridae</taxon>
        <taxon>Pentapetalae</taxon>
        <taxon>rosids</taxon>
        <taxon>fabids</taxon>
        <taxon>Rosales</taxon>
        <taxon>Rosaceae</taxon>
        <taxon>Amygdaloideae</taxon>
        <taxon>Amygdaleae</taxon>
        <taxon>Prunus</taxon>
    </lineage>
</organism>
<keyword evidence="4" id="KW-0067">ATP-binding</keyword>
<dbReference type="SUPFAM" id="SSF56112">
    <property type="entry name" value="Protein kinase-like (PK-like)"/>
    <property type="match status" value="1"/>
</dbReference>
<dbReference type="Pfam" id="PF07714">
    <property type="entry name" value="PK_Tyr_Ser-Thr"/>
    <property type="match status" value="1"/>
</dbReference>
<evidence type="ECO:0000256" key="3">
    <source>
        <dbReference type="ARBA" id="ARBA00022777"/>
    </source>
</evidence>
<dbReference type="PROSITE" id="PS50011">
    <property type="entry name" value="PROTEIN_KINASE_DOM"/>
    <property type="match status" value="1"/>
</dbReference>
<sequence length="400" mass="44670">MGRCKIHRKSKNFLNNIIKTFGFSSSKEGQNEEDLEKIAAQEQKVFPFETLVAATKNFHSTHELGRGGFGPVYKGKLEDGREIAVKKLSQSSNQGKKEFMNEAKLLARVQHRNVVNLLGYCAHGVEKLLVYEYVAHESLDKLLFKSNRQEELDWKRRYDIICGIARGLLYLHEDSHNCIIHRDIKASNILLDDKWVPKIADFGMARLFPEDETHVNTRVAGTNGYMAPEYVMHGHLSVKADVFSFGVVVLELISGQRNSSFNLNVDAQSLLDWAYKLYKKGRSLEIMDPTLASSAVTEQVAMCIQIGLLCIQGDPQLRPTMHRVVVILSKKPSNLEEPTRPGVPGSRYRRSRRPPGLSSTGGSSGESNSRSRTFGSSFTATGTTSAAPELDDRGKRPAES</sequence>
<feature type="compositionally biased region" description="Basic and acidic residues" evidence="5">
    <location>
        <begin position="390"/>
        <end position="400"/>
    </location>
</feature>
<gene>
    <name evidence="7" type="ORF">ALMOND_2B023047</name>
</gene>
<dbReference type="InParanoid" id="A0A5E4EIX5"/>
<dbReference type="FunFam" id="3.30.200.20:FF:000327">
    <property type="entry name" value="Cysteine-rich receptor-like protein kinase 10"/>
    <property type="match status" value="1"/>
</dbReference>
<dbReference type="OMA" id="YCAHGAE"/>
<dbReference type="InterPro" id="IPR000719">
    <property type="entry name" value="Prot_kinase_dom"/>
</dbReference>
<evidence type="ECO:0000259" key="6">
    <source>
        <dbReference type="PROSITE" id="PS50011"/>
    </source>
</evidence>
<dbReference type="InterPro" id="IPR008271">
    <property type="entry name" value="Ser/Thr_kinase_AS"/>
</dbReference>
<evidence type="ECO:0000256" key="5">
    <source>
        <dbReference type="SAM" id="MobiDB-lite"/>
    </source>
</evidence>
<dbReference type="SMART" id="SM00220">
    <property type="entry name" value="S_TKc"/>
    <property type="match status" value="1"/>
</dbReference>